<dbReference type="Gene3D" id="1.20.144.10">
    <property type="entry name" value="Phosphatidic acid phosphatase type 2/haloperoxidase"/>
    <property type="match status" value="1"/>
</dbReference>
<feature type="signal peptide" evidence="1">
    <location>
        <begin position="1"/>
        <end position="30"/>
    </location>
</feature>
<reference evidence="3 4" key="1">
    <citation type="submission" date="2016-10" db="EMBL/GenBank/DDBJ databases">
        <authorList>
            <person name="de Groot N.N."/>
        </authorList>
    </citation>
    <scope>NUCLEOTIDE SEQUENCE [LARGE SCALE GENOMIC DNA]</scope>
    <source>
        <strain evidence="3 4">CGMCC 1.10076</strain>
    </source>
</reference>
<gene>
    <name evidence="3" type="ORF">SAMN04487935_3039</name>
</gene>
<evidence type="ECO:0000313" key="3">
    <source>
        <dbReference type="EMBL" id="SDK30448.1"/>
    </source>
</evidence>
<proteinExistence type="predicted"/>
<dbReference type="InterPro" id="IPR000326">
    <property type="entry name" value="PAP2/HPO"/>
</dbReference>
<dbReference type="CDD" id="cd01610">
    <property type="entry name" value="PAP2_like"/>
    <property type="match status" value="1"/>
</dbReference>
<dbReference type="SUPFAM" id="SSF48317">
    <property type="entry name" value="Acid phosphatase/Vanadium-dependent haloperoxidase"/>
    <property type="match status" value="1"/>
</dbReference>
<keyword evidence="4" id="KW-1185">Reference proteome</keyword>
<keyword evidence="1" id="KW-0732">Signal</keyword>
<name>A0A1G9ASZ5_9FLAO</name>
<evidence type="ECO:0000259" key="2">
    <source>
        <dbReference type="SMART" id="SM00014"/>
    </source>
</evidence>
<feature type="chain" id="PRO_5011781657" evidence="1">
    <location>
        <begin position="31"/>
        <end position="298"/>
    </location>
</feature>
<dbReference type="SMART" id="SM00014">
    <property type="entry name" value="acidPPc"/>
    <property type="match status" value="1"/>
</dbReference>
<evidence type="ECO:0000256" key="1">
    <source>
        <dbReference type="SAM" id="SignalP"/>
    </source>
</evidence>
<dbReference type="RefSeq" id="WP_245699470.1">
    <property type="nucleotide sequence ID" value="NZ_BKAI01000007.1"/>
</dbReference>
<sequence length="298" mass="32944">MRNSFKFAPFKLFYRFFLLVLLLSSLQSTAQDTIVAVIDSVKTDSINASMWKNLKYDGRNIWGGIKHAYTQPFKWQKKDLLTFGAVTTGTALLFLADDETSDYFMNQGKGAPRDIKQFGWYFGSPQNNYGITGGVYLFGLLTDNEKIRKTGVLLISSATASGIIQTFAKTIVGRGRPILREGPASFKPLSGKPSYNSFPSGHTVLSFTTAYAIGKQFKNPWIKSGIYAVGMVAPLSRLWAGAHWLTDVALSTALSVAVVDGIDNYLNKEKKYKTDPTAKKISWNFQFTTNTIGIAGSF</sequence>
<dbReference type="Proteomes" id="UP000199580">
    <property type="component" value="Unassembled WGS sequence"/>
</dbReference>
<dbReference type="EMBL" id="FNEZ01000005">
    <property type="protein sequence ID" value="SDK30448.1"/>
    <property type="molecule type" value="Genomic_DNA"/>
</dbReference>
<dbReference type="STRING" id="1128970.SAMN04487935_3039"/>
<dbReference type="AlphaFoldDB" id="A0A1G9ASZ5"/>
<evidence type="ECO:0000313" key="4">
    <source>
        <dbReference type="Proteomes" id="UP000199580"/>
    </source>
</evidence>
<accession>A0A1G9ASZ5</accession>
<dbReference type="InterPro" id="IPR036938">
    <property type="entry name" value="PAP2/HPO_sf"/>
</dbReference>
<dbReference type="Pfam" id="PF01569">
    <property type="entry name" value="PAP2"/>
    <property type="match status" value="1"/>
</dbReference>
<feature type="domain" description="Phosphatidic acid phosphatase type 2/haloperoxidase" evidence="2">
    <location>
        <begin position="152"/>
        <end position="263"/>
    </location>
</feature>
<organism evidence="3 4">
    <name type="scientific">Flavobacterium noncentrifugens</name>
    <dbReference type="NCBI Taxonomy" id="1128970"/>
    <lineage>
        <taxon>Bacteria</taxon>
        <taxon>Pseudomonadati</taxon>
        <taxon>Bacteroidota</taxon>
        <taxon>Flavobacteriia</taxon>
        <taxon>Flavobacteriales</taxon>
        <taxon>Flavobacteriaceae</taxon>
        <taxon>Flavobacterium</taxon>
    </lineage>
</organism>
<protein>
    <submittedName>
        <fullName evidence="3">PAP2 superfamily protein</fullName>
    </submittedName>
</protein>